<proteinExistence type="inferred from homology"/>
<evidence type="ECO:0000256" key="7">
    <source>
        <dbReference type="SAM" id="MobiDB-lite"/>
    </source>
</evidence>
<evidence type="ECO:0008006" key="10">
    <source>
        <dbReference type="Google" id="ProtNLM"/>
    </source>
</evidence>
<name>A0ABU0RVY7_9ACTN</name>
<feature type="region of interest" description="Disordered" evidence="7">
    <location>
        <begin position="1"/>
        <end position="24"/>
    </location>
</feature>
<keyword evidence="4" id="KW-0326">Glycosidase</keyword>
<evidence type="ECO:0000313" key="9">
    <source>
        <dbReference type="Proteomes" id="UP001223072"/>
    </source>
</evidence>
<evidence type="ECO:0000313" key="8">
    <source>
        <dbReference type="EMBL" id="MDQ0936139.1"/>
    </source>
</evidence>
<feature type="region of interest" description="Disordered" evidence="7">
    <location>
        <begin position="98"/>
        <end position="125"/>
    </location>
</feature>
<feature type="compositionally biased region" description="Basic and acidic residues" evidence="7">
    <location>
        <begin position="1"/>
        <end position="22"/>
    </location>
</feature>
<evidence type="ECO:0000256" key="3">
    <source>
        <dbReference type="ARBA" id="ARBA00023277"/>
    </source>
</evidence>
<evidence type="ECO:0000256" key="1">
    <source>
        <dbReference type="ARBA" id="ARBA00022729"/>
    </source>
</evidence>
<dbReference type="PANTHER" id="PTHR43739:SF2">
    <property type="entry name" value="OLIGOXYLOGLUCAN-REDUCING END-SPECIFIC XYLOGLUCANASE-RELATED"/>
    <property type="match status" value="1"/>
</dbReference>
<keyword evidence="1" id="KW-0732">Signal</keyword>
<dbReference type="InterPro" id="IPR015943">
    <property type="entry name" value="WD40/YVTN_repeat-like_dom_sf"/>
</dbReference>
<dbReference type="PANTHER" id="PTHR43739">
    <property type="entry name" value="XYLOGLUCANASE (EUROFUNG)"/>
    <property type="match status" value="1"/>
</dbReference>
<accession>A0ABU0RVY7</accession>
<comment type="similarity">
    <text evidence="6">Belongs to the glycosyl hydrolase 74 family.</text>
</comment>
<dbReference type="InterPro" id="IPR052025">
    <property type="entry name" value="Xyloglucanase_GH74"/>
</dbReference>
<keyword evidence="2" id="KW-0378">Hydrolase</keyword>
<keyword evidence="3" id="KW-0119">Carbohydrate metabolism</keyword>
<reference evidence="8 9" key="1">
    <citation type="submission" date="2023-07" db="EMBL/GenBank/DDBJ databases">
        <title>Comparative genomics of wheat-associated soil bacteria to identify genetic determinants of phenazine resistance.</title>
        <authorList>
            <person name="Mouncey N."/>
        </authorList>
    </citation>
    <scope>NUCLEOTIDE SEQUENCE [LARGE SCALE GENOMIC DNA]</scope>
    <source>
        <strain evidence="8 9">W2I16</strain>
    </source>
</reference>
<dbReference type="EMBL" id="JAUSZS010000008">
    <property type="protein sequence ID" value="MDQ0936139.1"/>
    <property type="molecule type" value="Genomic_DNA"/>
</dbReference>
<comment type="caution">
    <text evidence="8">The sequence shown here is derived from an EMBL/GenBank/DDBJ whole genome shotgun (WGS) entry which is preliminary data.</text>
</comment>
<dbReference type="Proteomes" id="UP001223072">
    <property type="component" value="Unassembled WGS sequence"/>
</dbReference>
<evidence type="ECO:0000256" key="2">
    <source>
        <dbReference type="ARBA" id="ARBA00022801"/>
    </source>
</evidence>
<dbReference type="SUPFAM" id="SSF110296">
    <property type="entry name" value="Oligoxyloglucan reducing end-specific cellobiohydrolase"/>
    <property type="match status" value="1"/>
</dbReference>
<feature type="region of interest" description="Disordered" evidence="7">
    <location>
        <begin position="38"/>
        <end position="59"/>
    </location>
</feature>
<keyword evidence="5" id="KW-0624">Polysaccharide degradation</keyword>
<organism evidence="8 9">
    <name type="scientific">Streptomyces turgidiscabies</name>
    <dbReference type="NCBI Taxonomy" id="85558"/>
    <lineage>
        <taxon>Bacteria</taxon>
        <taxon>Bacillati</taxon>
        <taxon>Actinomycetota</taxon>
        <taxon>Actinomycetes</taxon>
        <taxon>Kitasatosporales</taxon>
        <taxon>Streptomycetaceae</taxon>
        <taxon>Streptomyces</taxon>
    </lineage>
</organism>
<evidence type="ECO:0000256" key="4">
    <source>
        <dbReference type="ARBA" id="ARBA00023295"/>
    </source>
</evidence>
<evidence type="ECO:0000256" key="5">
    <source>
        <dbReference type="ARBA" id="ARBA00023326"/>
    </source>
</evidence>
<dbReference type="Gene3D" id="2.130.10.10">
    <property type="entry name" value="YVTN repeat-like/Quinoprotein amine dehydrogenase"/>
    <property type="match status" value="1"/>
</dbReference>
<protein>
    <recommendedName>
        <fullName evidence="10">Glycosyl hydrolase</fullName>
    </recommendedName>
</protein>
<evidence type="ECO:0000256" key="6">
    <source>
        <dbReference type="ARBA" id="ARBA00037986"/>
    </source>
</evidence>
<sequence>MKLGSNEDGRGTGERLLVDPRNSDTLWLGTRHDSLLKSTDRGASWSAAPGSPPVPRASGQGIPLLVAAERTLYAGWGDGDGTSATVTLYSTADGTTWVPVSGQPPGPRPRCRCGPRTTAVPRSCT</sequence>
<keyword evidence="9" id="KW-1185">Reference proteome</keyword>
<gene>
    <name evidence="8" type="ORF">QFZ49_006114</name>
</gene>